<accession>A0AAN7TNH7</accession>
<gene>
    <name evidence="1" type="ORF">LTR62_003987</name>
</gene>
<comment type="caution">
    <text evidence="1">The sequence shown here is derived from an EMBL/GenBank/DDBJ whole genome shotgun (WGS) entry which is preliminary data.</text>
</comment>
<organism evidence="1 2">
    <name type="scientific">Meristemomyces frigidus</name>
    <dbReference type="NCBI Taxonomy" id="1508187"/>
    <lineage>
        <taxon>Eukaryota</taxon>
        <taxon>Fungi</taxon>
        <taxon>Dikarya</taxon>
        <taxon>Ascomycota</taxon>
        <taxon>Pezizomycotina</taxon>
        <taxon>Dothideomycetes</taxon>
        <taxon>Dothideomycetidae</taxon>
        <taxon>Mycosphaerellales</taxon>
        <taxon>Teratosphaeriaceae</taxon>
        <taxon>Meristemomyces</taxon>
    </lineage>
</organism>
<protein>
    <submittedName>
        <fullName evidence="1">Uncharacterized protein</fullName>
    </submittedName>
</protein>
<dbReference type="AlphaFoldDB" id="A0AAN7TNH7"/>
<evidence type="ECO:0000313" key="1">
    <source>
        <dbReference type="EMBL" id="KAK5117943.1"/>
    </source>
</evidence>
<name>A0AAN7TNH7_9PEZI</name>
<dbReference type="EMBL" id="JAVRRL010000003">
    <property type="protein sequence ID" value="KAK5117943.1"/>
    <property type="molecule type" value="Genomic_DNA"/>
</dbReference>
<proteinExistence type="predicted"/>
<sequence length="194" mass="22687">MRGLQKYIDRGWPIHDLGPREQRRLSCPMRKARHTNDSFCWRIKFGLRGRGCKTLTRFDQRSAPIWWSMPAAQENWVNWEIPADSTPDHNLPPYKYHGRVHDYPIRAHGFLHLRHVKTQQALSLLPISSAVHLVNGTKDHLWCTCREGRELDEDSALDCELRDAQRVLKENGLWTTDEAQRIRGFWSILNVGVV</sequence>
<evidence type="ECO:0000313" key="2">
    <source>
        <dbReference type="Proteomes" id="UP001310890"/>
    </source>
</evidence>
<dbReference type="Proteomes" id="UP001310890">
    <property type="component" value="Unassembled WGS sequence"/>
</dbReference>
<reference evidence="1" key="1">
    <citation type="submission" date="2023-08" db="EMBL/GenBank/DDBJ databases">
        <title>Black Yeasts Isolated from many extreme environments.</title>
        <authorList>
            <person name="Coleine C."/>
            <person name="Stajich J.E."/>
            <person name="Selbmann L."/>
        </authorList>
    </citation>
    <scope>NUCLEOTIDE SEQUENCE</scope>
    <source>
        <strain evidence="1">CCFEE 5401</strain>
    </source>
</reference>